<dbReference type="EMBL" id="BNJQ01000001">
    <property type="protein sequence ID" value="GHP01414.1"/>
    <property type="molecule type" value="Genomic_DNA"/>
</dbReference>
<dbReference type="InterPro" id="IPR036161">
    <property type="entry name" value="RPB6/omega-like_sf"/>
</dbReference>
<dbReference type="GO" id="GO:0003677">
    <property type="term" value="F:DNA binding"/>
    <property type="evidence" value="ECO:0007669"/>
    <property type="project" value="InterPro"/>
</dbReference>
<dbReference type="InterPro" id="IPR006111">
    <property type="entry name" value="Rpo6/Rpb6"/>
</dbReference>
<dbReference type="InterPro" id="IPR006110">
    <property type="entry name" value="Pol_omega/Rpo6/RPB6"/>
</dbReference>
<dbReference type="SUPFAM" id="SSF63562">
    <property type="entry name" value="RPB6/omega subunit-like"/>
    <property type="match status" value="1"/>
</dbReference>
<dbReference type="PANTHER" id="PTHR47227:SF5">
    <property type="entry name" value="DNA-DIRECTED RNA POLYMERASES I, II, AND III SUBUNIT RPABC2"/>
    <property type="match status" value="1"/>
</dbReference>
<dbReference type="InterPro" id="IPR020708">
    <property type="entry name" value="DNA-dir_RNA_polK_14-18kDa_CS"/>
</dbReference>
<dbReference type="GO" id="GO:0006360">
    <property type="term" value="P:transcription by RNA polymerase I"/>
    <property type="evidence" value="ECO:0007669"/>
    <property type="project" value="TreeGrafter"/>
</dbReference>
<dbReference type="Gene3D" id="3.90.940.10">
    <property type="match status" value="1"/>
</dbReference>
<evidence type="ECO:0000256" key="5">
    <source>
        <dbReference type="ARBA" id="ARBA00025773"/>
    </source>
</evidence>
<evidence type="ECO:0000256" key="3">
    <source>
        <dbReference type="ARBA" id="ARBA00023163"/>
    </source>
</evidence>
<dbReference type="SMART" id="SM01409">
    <property type="entry name" value="RNA_pol_Rpb6"/>
    <property type="match status" value="1"/>
</dbReference>
<dbReference type="NCBIfam" id="NF002208">
    <property type="entry name" value="PRK01099.1-3"/>
    <property type="match status" value="1"/>
</dbReference>
<comment type="caution">
    <text evidence="7">The sequence shown here is derived from an EMBL/GenBank/DDBJ whole genome shotgun (WGS) entry which is preliminary data.</text>
</comment>
<dbReference type="PIRSF" id="PIRSF500154">
    <property type="entry name" value="RPB6"/>
    <property type="match status" value="1"/>
</dbReference>
<dbReference type="GO" id="GO:0005666">
    <property type="term" value="C:RNA polymerase III complex"/>
    <property type="evidence" value="ECO:0007669"/>
    <property type="project" value="TreeGrafter"/>
</dbReference>
<comment type="similarity">
    <text evidence="5">Belongs to the archaeal Rpo6/eukaryotic RPB6 RNA polymerase subunit family.</text>
</comment>
<name>A0A830H362_9CHLO</name>
<dbReference type="AlphaFoldDB" id="A0A830H362"/>
<dbReference type="PIRSF" id="PIRSF000778">
    <property type="entry name" value="RpoK/RPB6"/>
    <property type="match status" value="1"/>
</dbReference>
<feature type="compositionally biased region" description="Acidic residues" evidence="6">
    <location>
        <begin position="15"/>
        <end position="36"/>
    </location>
</feature>
<comment type="subcellular location">
    <subcellularLocation>
        <location evidence="1">Nucleus</location>
    </subcellularLocation>
</comment>
<dbReference type="GO" id="GO:0042797">
    <property type="term" value="P:tRNA transcription by RNA polymerase III"/>
    <property type="evidence" value="ECO:0007669"/>
    <property type="project" value="TreeGrafter"/>
</dbReference>
<keyword evidence="8" id="KW-1185">Reference proteome</keyword>
<dbReference type="OrthoDB" id="259769at2759"/>
<keyword evidence="3" id="KW-0804">Transcription</keyword>
<evidence type="ECO:0000313" key="7">
    <source>
        <dbReference type="EMBL" id="GHP01414.1"/>
    </source>
</evidence>
<evidence type="ECO:0000256" key="1">
    <source>
        <dbReference type="ARBA" id="ARBA00004123"/>
    </source>
</evidence>
<dbReference type="GO" id="GO:0003899">
    <property type="term" value="F:DNA-directed RNA polymerase activity"/>
    <property type="evidence" value="ECO:0007669"/>
    <property type="project" value="InterPro"/>
</dbReference>
<sequence>MSDHDDDQMAGGGDDGFEDDYADEDIHEDDAPEDDADGHGVEGMGGDGTAPDTVHAAPDVMDAQLIDSMEFAPGVNPASGPLTAASVRVTTRYLTKYERARVLGARALQISMNAPVMVPLDGETDPLEIATKELRQRKIPFIIRRYLPDGSYEDWGIDELKI</sequence>
<dbReference type="PANTHER" id="PTHR47227">
    <property type="entry name" value="DNA-DIRECTED RNA POLYMERASE SUBUNIT K"/>
    <property type="match status" value="1"/>
</dbReference>
<dbReference type="GO" id="GO:0005665">
    <property type="term" value="C:RNA polymerase II, core complex"/>
    <property type="evidence" value="ECO:0007669"/>
    <property type="project" value="InterPro"/>
</dbReference>
<protein>
    <submittedName>
        <fullName evidence="7">DNA-directed RNA polymerases I, II, and III subunit RPABC2</fullName>
    </submittedName>
</protein>
<proteinExistence type="inferred from homology"/>
<feature type="region of interest" description="Disordered" evidence="6">
    <location>
        <begin position="1"/>
        <end position="55"/>
    </location>
</feature>
<evidence type="ECO:0000256" key="2">
    <source>
        <dbReference type="ARBA" id="ARBA00022478"/>
    </source>
</evidence>
<organism evidence="7 8">
    <name type="scientific">Pycnococcus provasolii</name>
    <dbReference type="NCBI Taxonomy" id="41880"/>
    <lineage>
        <taxon>Eukaryota</taxon>
        <taxon>Viridiplantae</taxon>
        <taxon>Chlorophyta</taxon>
        <taxon>Pseudoscourfieldiophyceae</taxon>
        <taxon>Pseudoscourfieldiales</taxon>
        <taxon>Pycnococcaceae</taxon>
        <taxon>Pycnococcus</taxon>
    </lineage>
</organism>
<evidence type="ECO:0000256" key="4">
    <source>
        <dbReference type="ARBA" id="ARBA00023242"/>
    </source>
</evidence>
<dbReference type="Proteomes" id="UP000660262">
    <property type="component" value="Unassembled WGS sequence"/>
</dbReference>
<reference evidence="7" key="1">
    <citation type="submission" date="2020-10" db="EMBL/GenBank/DDBJ databases">
        <title>Unveiling of a novel bifunctional photoreceptor, Dualchrome1, isolated from a cosmopolitan green alga.</title>
        <authorList>
            <person name="Suzuki S."/>
            <person name="Kawachi M."/>
        </authorList>
    </citation>
    <scope>NUCLEOTIDE SEQUENCE</scope>
    <source>
        <strain evidence="7">NIES 2893</strain>
    </source>
</reference>
<evidence type="ECO:0000313" key="8">
    <source>
        <dbReference type="Proteomes" id="UP000660262"/>
    </source>
</evidence>
<evidence type="ECO:0000256" key="6">
    <source>
        <dbReference type="SAM" id="MobiDB-lite"/>
    </source>
</evidence>
<dbReference type="GO" id="GO:0005736">
    <property type="term" value="C:RNA polymerase I complex"/>
    <property type="evidence" value="ECO:0007669"/>
    <property type="project" value="TreeGrafter"/>
</dbReference>
<dbReference type="GO" id="GO:0006366">
    <property type="term" value="P:transcription by RNA polymerase II"/>
    <property type="evidence" value="ECO:0007669"/>
    <property type="project" value="TreeGrafter"/>
</dbReference>
<keyword evidence="2 7" id="KW-0240">DNA-directed RNA polymerase</keyword>
<accession>A0A830H362</accession>
<dbReference type="InterPro" id="IPR028363">
    <property type="entry name" value="RPB6"/>
</dbReference>
<gene>
    <name evidence="7" type="ORF">PPROV_000017000</name>
</gene>
<dbReference type="PROSITE" id="PS01111">
    <property type="entry name" value="RNA_POL_K_14KD"/>
    <property type="match status" value="1"/>
</dbReference>
<keyword evidence="4" id="KW-0539">Nucleus</keyword>
<dbReference type="Pfam" id="PF01192">
    <property type="entry name" value="RNA_pol_Rpb6"/>
    <property type="match status" value="1"/>
</dbReference>